<keyword evidence="5 6" id="KW-0472">Membrane</keyword>
<dbReference type="EMBL" id="BSNX01000075">
    <property type="protein sequence ID" value="GLQ76151.1"/>
    <property type="molecule type" value="Genomic_DNA"/>
</dbReference>
<reference evidence="8" key="1">
    <citation type="journal article" date="2019" name="Int. J. Syst. Evol. Microbiol.">
        <title>The Global Catalogue of Microorganisms (GCM) 10K type strain sequencing project: providing services to taxonomists for standard genome sequencing and annotation.</title>
        <authorList>
            <consortium name="The Broad Institute Genomics Platform"/>
            <consortium name="The Broad Institute Genome Sequencing Center for Infectious Disease"/>
            <person name="Wu L."/>
            <person name="Ma J."/>
        </authorList>
    </citation>
    <scope>NUCLEOTIDE SEQUENCE [LARGE SCALE GENOMIC DNA]</scope>
    <source>
        <strain evidence="8">NBRC 15640</strain>
    </source>
</reference>
<keyword evidence="3 6" id="KW-0812">Transmembrane</keyword>
<keyword evidence="8" id="KW-1185">Reference proteome</keyword>
<evidence type="ECO:0000256" key="6">
    <source>
        <dbReference type="SAM" id="Phobius"/>
    </source>
</evidence>
<evidence type="ECO:0000256" key="5">
    <source>
        <dbReference type="ARBA" id="ARBA00023136"/>
    </source>
</evidence>
<feature type="transmembrane region" description="Helical" evidence="6">
    <location>
        <begin position="344"/>
        <end position="366"/>
    </location>
</feature>
<dbReference type="GO" id="GO:0005886">
    <property type="term" value="C:plasma membrane"/>
    <property type="evidence" value="ECO:0007669"/>
    <property type="project" value="UniProtKB-SubCell"/>
</dbReference>
<evidence type="ECO:0000256" key="3">
    <source>
        <dbReference type="ARBA" id="ARBA00022692"/>
    </source>
</evidence>
<keyword evidence="4 6" id="KW-1133">Transmembrane helix</keyword>
<feature type="transmembrane region" description="Helical" evidence="6">
    <location>
        <begin position="372"/>
        <end position="393"/>
    </location>
</feature>
<evidence type="ECO:0000256" key="4">
    <source>
        <dbReference type="ARBA" id="ARBA00022989"/>
    </source>
</evidence>
<accession>A0AAV5NZQ1</accession>
<dbReference type="Proteomes" id="UP001156690">
    <property type="component" value="Unassembled WGS sequence"/>
</dbReference>
<name>A0AAV5NZQ1_9VIBR</name>
<evidence type="ECO:0000256" key="1">
    <source>
        <dbReference type="ARBA" id="ARBA00004651"/>
    </source>
</evidence>
<dbReference type="PANTHER" id="PTHR23513:SF6">
    <property type="entry name" value="MAJOR FACILITATOR SUPERFAMILY ASSOCIATED DOMAIN-CONTAINING PROTEIN"/>
    <property type="match status" value="1"/>
</dbReference>
<feature type="transmembrane region" description="Helical" evidence="6">
    <location>
        <begin position="259"/>
        <end position="281"/>
    </location>
</feature>
<dbReference type="GO" id="GO:0022857">
    <property type="term" value="F:transmembrane transporter activity"/>
    <property type="evidence" value="ECO:0007669"/>
    <property type="project" value="InterPro"/>
</dbReference>
<keyword evidence="2" id="KW-1003">Cell membrane</keyword>
<feature type="transmembrane region" description="Helical" evidence="6">
    <location>
        <begin position="221"/>
        <end position="239"/>
    </location>
</feature>
<dbReference type="Gene3D" id="1.20.1250.20">
    <property type="entry name" value="MFS general substrate transporter like domains"/>
    <property type="match status" value="1"/>
</dbReference>
<feature type="transmembrane region" description="Helical" evidence="6">
    <location>
        <begin position="312"/>
        <end position="332"/>
    </location>
</feature>
<comment type="caution">
    <text evidence="7">The sequence shown here is derived from an EMBL/GenBank/DDBJ whole genome shotgun (WGS) entry which is preliminary data.</text>
</comment>
<dbReference type="AlphaFoldDB" id="A0AAV5NZQ1"/>
<dbReference type="RefSeq" id="WP_126607669.1">
    <property type="nucleotide sequence ID" value="NZ_AP025145.1"/>
</dbReference>
<feature type="transmembrane region" description="Helical" evidence="6">
    <location>
        <begin position="288"/>
        <end position="306"/>
    </location>
</feature>
<evidence type="ECO:0000256" key="2">
    <source>
        <dbReference type="ARBA" id="ARBA00022475"/>
    </source>
</evidence>
<gene>
    <name evidence="7" type="ORF">GCM10007932_55140</name>
</gene>
<feature type="transmembrane region" description="Helical" evidence="6">
    <location>
        <begin position="172"/>
        <end position="191"/>
    </location>
</feature>
<evidence type="ECO:0000313" key="7">
    <source>
        <dbReference type="EMBL" id="GLQ76151.1"/>
    </source>
</evidence>
<feature type="transmembrane region" description="Helical" evidence="6">
    <location>
        <begin position="12"/>
        <end position="35"/>
    </location>
</feature>
<dbReference type="InterPro" id="IPR036259">
    <property type="entry name" value="MFS_trans_sf"/>
</dbReference>
<sequence>MLTIVRNGAFVRLWLGSTTSGFATWGLPFLLGYAMTQDMLTTAQLGIALAFRTGGFLVGVLLGGIFADRYSCRGVVLIASLIAAVGIVLTLLSLPIDTKHGSSISLLIAGAMLSGFGQGACRPAFQALVPKVIEPEQLQPANAAMSLSIRVVTLAGPAAVTALAIWQGLHSGFALLIFGWLVSAFVPPWVAEQKRHRESDSLHVSSMWFDMREALEEAKRHPWFIVSLVALTIVIAAGYSATSVLLPTISKANFGDSSLLTYSMTAYALGGLTGAVLLGRFTFHPQGWWALIGLAVYGVVPLSLLFDHSVLLPVVAYFVAGVGIEIFNVIWFSSLQKEIPKDKLARISSIDFLCSYGFAPLGLLAIAPLTGWFGNTAVLLGCGAVCLVAPLIAMKQKSTKYFKVE</sequence>
<dbReference type="SUPFAM" id="SSF103473">
    <property type="entry name" value="MFS general substrate transporter"/>
    <property type="match status" value="1"/>
</dbReference>
<dbReference type="Pfam" id="PF07690">
    <property type="entry name" value="MFS_1"/>
    <property type="match status" value="1"/>
</dbReference>
<dbReference type="PANTHER" id="PTHR23513">
    <property type="entry name" value="INTEGRAL MEMBRANE EFFLUX PROTEIN-RELATED"/>
    <property type="match status" value="1"/>
</dbReference>
<protein>
    <submittedName>
        <fullName evidence="7">MFS transporter</fullName>
    </submittedName>
</protein>
<feature type="transmembrane region" description="Helical" evidence="6">
    <location>
        <begin position="74"/>
        <end position="96"/>
    </location>
</feature>
<dbReference type="InterPro" id="IPR011701">
    <property type="entry name" value="MFS"/>
</dbReference>
<dbReference type="CDD" id="cd06173">
    <property type="entry name" value="MFS_MefA_like"/>
    <property type="match status" value="1"/>
</dbReference>
<feature type="transmembrane region" description="Helical" evidence="6">
    <location>
        <begin position="47"/>
        <end position="67"/>
    </location>
</feature>
<comment type="subcellular location">
    <subcellularLocation>
        <location evidence="1">Cell membrane</location>
        <topology evidence="1">Multi-pass membrane protein</topology>
    </subcellularLocation>
</comment>
<organism evidence="7 8">
    <name type="scientific">Vibrio penaeicida</name>
    <dbReference type="NCBI Taxonomy" id="104609"/>
    <lineage>
        <taxon>Bacteria</taxon>
        <taxon>Pseudomonadati</taxon>
        <taxon>Pseudomonadota</taxon>
        <taxon>Gammaproteobacteria</taxon>
        <taxon>Vibrionales</taxon>
        <taxon>Vibrionaceae</taxon>
        <taxon>Vibrio</taxon>
    </lineage>
</organism>
<proteinExistence type="predicted"/>
<evidence type="ECO:0000313" key="8">
    <source>
        <dbReference type="Proteomes" id="UP001156690"/>
    </source>
</evidence>